<dbReference type="Pfam" id="PF00072">
    <property type="entry name" value="Response_reg"/>
    <property type="match status" value="1"/>
</dbReference>
<sequence>MSNIVLLVDDEPVFNFIAESHIKRIDPSSEVFSVFNGKEAIDLLNNSFMGQVKIPTHIFLDINMPVMDGMSFLAEYQKLSNAQTAGIKIVILTTSNNPLDKARAQSYHIEYYINKPISTENLKSILNI</sequence>
<evidence type="ECO:0000313" key="3">
    <source>
        <dbReference type="EMBL" id="MFD0997792.1"/>
    </source>
</evidence>
<dbReference type="InterPro" id="IPR011006">
    <property type="entry name" value="CheY-like_superfamily"/>
</dbReference>
<evidence type="ECO:0000259" key="2">
    <source>
        <dbReference type="PROSITE" id="PS50110"/>
    </source>
</evidence>
<keyword evidence="1" id="KW-0597">Phosphoprotein</keyword>
<feature type="domain" description="Response regulatory" evidence="2">
    <location>
        <begin position="4"/>
        <end position="128"/>
    </location>
</feature>
<dbReference type="SMART" id="SM00448">
    <property type="entry name" value="REC"/>
    <property type="match status" value="1"/>
</dbReference>
<evidence type="ECO:0000313" key="4">
    <source>
        <dbReference type="Proteomes" id="UP001597112"/>
    </source>
</evidence>
<comment type="caution">
    <text evidence="3">The sequence shown here is derived from an EMBL/GenBank/DDBJ whole genome shotgun (WGS) entry which is preliminary data.</text>
</comment>
<name>A0ABW3JV97_9BACT</name>
<dbReference type="Gene3D" id="3.40.50.2300">
    <property type="match status" value="1"/>
</dbReference>
<dbReference type="InterPro" id="IPR001789">
    <property type="entry name" value="Sig_transdc_resp-reg_receiver"/>
</dbReference>
<dbReference type="PANTHER" id="PTHR44520">
    <property type="entry name" value="RESPONSE REGULATOR RCP1-RELATED"/>
    <property type="match status" value="1"/>
</dbReference>
<dbReference type="EMBL" id="JBHTKA010000001">
    <property type="protein sequence ID" value="MFD0997792.1"/>
    <property type="molecule type" value="Genomic_DNA"/>
</dbReference>
<protein>
    <submittedName>
        <fullName evidence="3">Response regulator</fullName>
    </submittedName>
</protein>
<organism evidence="3 4">
    <name type="scientific">Ohtaekwangia kribbensis</name>
    <dbReference type="NCBI Taxonomy" id="688913"/>
    <lineage>
        <taxon>Bacteria</taxon>
        <taxon>Pseudomonadati</taxon>
        <taxon>Bacteroidota</taxon>
        <taxon>Cytophagia</taxon>
        <taxon>Cytophagales</taxon>
        <taxon>Fulvivirgaceae</taxon>
        <taxon>Ohtaekwangia</taxon>
    </lineage>
</organism>
<feature type="modified residue" description="4-aspartylphosphate" evidence="1">
    <location>
        <position position="61"/>
    </location>
</feature>
<evidence type="ECO:0000256" key="1">
    <source>
        <dbReference type="PROSITE-ProRule" id="PRU00169"/>
    </source>
</evidence>
<dbReference type="Proteomes" id="UP001597112">
    <property type="component" value="Unassembled WGS sequence"/>
</dbReference>
<keyword evidence="4" id="KW-1185">Reference proteome</keyword>
<dbReference type="RefSeq" id="WP_377573373.1">
    <property type="nucleotide sequence ID" value="NZ_JBHTKA010000001.1"/>
</dbReference>
<reference evidence="4" key="1">
    <citation type="journal article" date="2019" name="Int. J. Syst. Evol. Microbiol.">
        <title>The Global Catalogue of Microorganisms (GCM) 10K type strain sequencing project: providing services to taxonomists for standard genome sequencing and annotation.</title>
        <authorList>
            <consortium name="The Broad Institute Genomics Platform"/>
            <consortium name="The Broad Institute Genome Sequencing Center for Infectious Disease"/>
            <person name="Wu L."/>
            <person name="Ma J."/>
        </authorList>
    </citation>
    <scope>NUCLEOTIDE SEQUENCE [LARGE SCALE GENOMIC DNA]</scope>
    <source>
        <strain evidence="4">CCUG 58938</strain>
    </source>
</reference>
<dbReference type="SUPFAM" id="SSF52172">
    <property type="entry name" value="CheY-like"/>
    <property type="match status" value="1"/>
</dbReference>
<gene>
    <name evidence="3" type="ORF">ACFQ21_00675</name>
</gene>
<dbReference type="PROSITE" id="PS50110">
    <property type="entry name" value="RESPONSE_REGULATORY"/>
    <property type="match status" value="1"/>
</dbReference>
<proteinExistence type="predicted"/>
<accession>A0ABW3JV97</accession>
<dbReference type="PANTHER" id="PTHR44520:SF2">
    <property type="entry name" value="RESPONSE REGULATOR RCP1"/>
    <property type="match status" value="1"/>
</dbReference>
<dbReference type="InterPro" id="IPR052893">
    <property type="entry name" value="TCS_response_regulator"/>
</dbReference>